<dbReference type="Proteomes" id="UP000319731">
    <property type="component" value="Unassembled WGS sequence"/>
</dbReference>
<evidence type="ECO:0000313" key="2">
    <source>
        <dbReference type="EMBL" id="TPX37061.1"/>
    </source>
</evidence>
<reference evidence="2 3" key="1">
    <citation type="journal article" date="2019" name="Sci. Rep.">
        <title>Comparative genomics of chytrid fungi reveal insights into the obligate biotrophic and pathogenic lifestyle of Synchytrium endobioticum.</title>
        <authorList>
            <person name="van de Vossenberg B.T.L.H."/>
            <person name="Warris S."/>
            <person name="Nguyen H.D.T."/>
            <person name="van Gent-Pelzer M.P.E."/>
            <person name="Joly D.L."/>
            <person name="van de Geest H.C."/>
            <person name="Bonants P.J.M."/>
            <person name="Smith D.S."/>
            <person name="Levesque C.A."/>
            <person name="van der Lee T.A.J."/>
        </authorList>
    </citation>
    <scope>NUCLEOTIDE SEQUENCE [LARGE SCALE GENOMIC DNA]</scope>
    <source>
        <strain evidence="2 3">JEL517</strain>
    </source>
</reference>
<dbReference type="AlphaFoldDB" id="A0A507CC35"/>
<comment type="caution">
    <text evidence="2">The sequence shown here is derived from an EMBL/GenBank/DDBJ whole genome shotgun (WGS) entry which is preliminary data.</text>
</comment>
<organism evidence="2 3">
    <name type="scientific">Synchytrium microbalum</name>
    <dbReference type="NCBI Taxonomy" id="1806994"/>
    <lineage>
        <taxon>Eukaryota</taxon>
        <taxon>Fungi</taxon>
        <taxon>Fungi incertae sedis</taxon>
        <taxon>Chytridiomycota</taxon>
        <taxon>Chytridiomycota incertae sedis</taxon>
        <taxon>Chytridiomycetes</taxon>
        <taxon>Synchytriales</taxon>
        <taxon>Synchytriaceae</taxon>
        <taxon>Synchytrium</taxon>
    </lineage>
</organism>
<keyword evidence="3" id="KW-1185">Reference proteome</keyword>
<gene>
    <name evidence="2" type="ORF">SmJEL517_g01118</name>
</gene>
<proteinExistence type="predicted"/>
<name>A0A507CC35_9FUNG</name>
<sequence>MFNALAIVTKKSKIWRMANMARSMLLSRVWIAYRPSIPSVNRAATTIRLAHDSHDSHHPVSTGTESKLHPEELLKVARNWPHEAHYPGNFIARSGPEPGWNEPRTHLGHCVDNPTGGDTPKEDFSSSFWTTFLGLGVVMVAVWRLNDYATAGKEEHPIHTALKGYIPSMQDIEASTRDWVTFRQREADDRLLRQEWQPAKVWTPRFDGMFERASDWLITPGSQIDTSDVKFKHTWEKDDELFGAPYPKSA</sequence>
<dbReference type="EMBL" id="QEAO01000003">
    <property type="protein sequence ID" value="TPX37061.1"/>
    <property type="molecule type" value="Genomic_DNA"/>
</dbReference>
<evidence type="ECO:0000313" key="3">
    <source>
        <dbReference type="Proteomes" id="UP000319731"/>
    </source>
</evidence>
<dbReference type="RefSeq" id="XP_031027131.1">
    <property type="nucleotide sequence ID" value="XM_031167046.1"/>
</dbReference>
<accession>A0A507CC35</accession>
<protein>
    <submittedName>
        <fullName evidence="2">Uncharacterized protein</fullName>
    </submittedName>
</protein>
<dbReference type="GeneID" id="42002343"/>
<dbReference type="OrthoDB" id="2120038at2759"/>
<evidence type="ECO:0000256" key="1">
    <source>
        <dbReference type="SAM" id="MobiDB-lite"/>
    </source>
</evidence>
<feature type="region of interest" description="Disordered" evidence="1">
    <location>
        <begin position="94"/>
        <end position="118"/>
    </location>
</feature>